<dbReference type="PANTHER" id="PTHR32134:SF169">
    <property type="entry name" value="FNIP REPEAT-CONTAINING PROTEIN-RELATED"/>
    <property type="match status" value="1"/>
</dbReference>
<dbReference type="SUPFAM" id="SSF52058">
    <property type="entry name" value="L domain-like"/>
    <property type="match status" value="1"/>
</dbReference>
<organism evidence="1 2">
    <name type="scientific">Cavenderia fasciculata</name>
    <name type="common">Slime mold</name>
    <name type="synonym">Dictyostelium fasciculatum</name>
    <dbReference type="NCBI Taxonomy" id="261658"/>
    <lineage>
        <taxon>Eukaryota</taxon>
        <taxon>Amoebozoa</taxon>
        <taxon>Evosea</taxon>
        <taxon>Eumycetozoa</taxon>
        <taxon>Dictyostelia</taxon>
        <taxon>Acytosteliales</taxon>
        <taxon>Cavenderiaceae</taxon>
        <taxon>Cavenderia</taxon>
    </lineage>
</organism>
<dbReference type="RefSeq" id="XP_004354702.1">
    <property type="nucleotide sequence ID" value="XM_004354650.1"/>
</dbReference>
<sequence length="556" mass="63132">MSEQSSSSSSSSPSLLSLAPRGGLSDLTLLKIINDLECNQDIVCLLMTCKAYYREFKKMYAQVITFKGIKPDDTRRLYAGTHMYSVVSSHMQPFKEIFNASLLAFQTKKALELSKPTTTTSLAIHSVWPTRESILESVEDPTQVTSLSLNEFSDEIKDIPPLLTSITTMTVHFKTILPRFPSSISQWPSLTSLTINSYRVLPVDVQFPPSLTHLEISYACRDVFSVDLSNLTSLTDLLCLRLPLDPHTMKQSFFPPNLQHLSMDYRFFGSTKPPPKVTKMSMGTSSRLPPDFFPHGLLRLELYLINGAVLDPWTLPHGLEILHISHCECTVSSEFIPDSVKDLWVNVINPEKAIFPSGLVKFATSTNYESPFNYPPTLRKLLYERGDYPPPIIYLPTSLEKFECHITKIQDTSIFILPTTMIINNDNSSITDNPLHFILPHRLKKLNIECSDVPLHNDDCSIRIDQIINCSNVEHIHLGLTVLTTLDIYIRRLDNGYVMMNLGETFFGGIYRQQRRLGNIIDLENKSPLDFRAIYLNFRKNGNHIHIYPSNTPIKK</sequence>
<evidence type="ECO:0000313" key="2">
    <source>
        <dbReference type="Proteomes" id="UP000007797"/>
    </source>
</evidence>
<dbReference type="InterPro" id="IPR032675">
    <property type="entry name" value="LRR_dom_sf"/>
</dbReference>
<dbReference type="EMBL" id="GL883024">
    <property type="protein sequence ID" value="EGG16318.1"/>
    <property type="molecule type" value="Genomic_DNA"/>
</dbReference>
<dbReference type="InterPro" id="IPR051251">
    <property type="entry name" value="STK_FNIP-Repeat"/>
</dbReference>
<proteinExistence type="predicted"/>
<accession>F4Q7D6</accession>
<gene>
    <name evidence="1" type="ORF">DFA_09348</name>
</gene>
<reference evidence="2" key="1">
    <citation type="journal article" date="2011" name="Genome Res.">
        <title>Phylogeny-wide analysis of social amoeba genomes highlights ancient origins for complex intercellular communication.</title>
        <authorList>
            <person name="Heidel A.J."/>
            <person name="Lawal H.M."/>
            <person name="Felder M."/>
            <person name="Schilde C."/>
            <person name="Helps N.R."/>
            <person name="Tunggal B."/>
            <person name="Rivero F."/>
            <person name="John U."/>
            <person name="Schleicher M."/>
            <person name="Eichinger L."/>
            <person name="Platzer M."/>
            <person name="Noegel A.A."/>
            <person name="Schaap P."/>
            <person name="Gloeckner G."/>
        </authorList>
    </citation>
    <scope>NUCLEOTIDE SEQUENCE [LARGE SCALE GENOMIC DNA]</scope>
    <source>
        <strain evidence="2">SH3</strain>
    </source>
</reference>
<dbReference type="Proteomes" id="UP000007797">
    <property type="component" value="Unassembled WGS sequence"/>
</dbReference>
<evidence type="ECO:0008006" key="3">
    <source>
        <dbReference type="Google" id="ProtNLM"/>
    </source>
</evidence>
<dbReference type="PANTHER" id="PTHR32134">
    <property type="entry name" value="FNIP REPEAT-CONTAINING PROTEIN"/>
    <property type="match status" value="1"/>
</dbReference>
<dbReference type="GeneID" id="14868176"/>
<dbReference type="AlphaFoldDB" id="F4Q7D6"/>
<dbReference type="Gene3D" id="3.80.10.10">
    <property type="entry name" value="Ribonuclease Inhibitor"/>
    <property type="match status" value="1"/>
</dbReference>
<dbReference type="KEGG" id="dfa:DFA_09348"/>
<protein>
    <recommendedName>
        <fullName evidence="3">COI1 F-box domain-containing protein</fullName>
    </recommendedName>
</protein>
<name>F4Q7D6_CACFS</name>
<keyword evidence="2" id="KW-1185">Reference proteome</keyword>
<evidence type="ECO:0000313" key="1">
    <source>
        <dbReference type="EMBL" id="EGG16318.1"/>
    </source>
</evidence>